<keyword evidence="12" id="KW-1185">Reference proteome</keyword>
<evidence type="ECO:0000313" key="11">
    <source>
        <dbReference type="EMBL" id="EDW35304.1"/>
    </source>
</evidence>
<keyword evidence="6" id="KW-0325">Glycoprotein</keyword>
<feature type="domain" description="Polycystin cation channel PKD1/PKD2" evidence="9">
    <location>
        <begin position="364"/>
        <end position="588"/>
    </location>
</feature>
<feature type="transmembrane region" description="Helical" evidence="8">
    <location>
        <begin position="456"/>
        <end position="473"/>
    </location>
</feature>
<feature type="transmembrane region" description="Helical" evidence="8">
    <location>
        <begin position="493"/>
        <end position="515"/>
    </location>
</feature>
<protein>
    <submittedName>
        <fullName evidence="11">GL20897</fullName>
    </submittedName>
</protein>
<dbReference type="PhylomeDB" id="B4H980"/>
<comment type="subcellular location">
    <subcellularLocation>
        <location evidence="1">Membrane</location>
        <topology evidence="1">Multi-pass membrane protein</topology>
    </subcellularLocation>
</comment>
<feature type="compositionally biased region" description="Polar residues" evidence="7">
    <location>
        <begin position="733"/>
        <end position="742"/>
    </location>
</feature>
<evidence type="ECO:0000256" key="5">
    <source>
        <dbReference type="ARBA" id="ARBA00023136"/>
    </source>
</evidence>
<evidence type="ECO:0000256" key="3">
    <source>
        <dbReference type="ARBA" id="ARBA00022692"/>
    </source>
</evidence>
<dbReference type="OMA" id="DANMFSV"/>
<feature type="transmembrane region" description="Helical" evidence="8">
    <location>
        <begin position="556"/>
        <end position="586"/>
    </location>
</feature>
<dbReference type="AlphaFoldDB" id="B4H980"/>
<dbReference type="eggNOG" id="KOG3599">
    <property type="taxonomic scope" value="Eukaryota"/>
</dbReference>
<dbReference type="EMBL" id="CH479227">
    <property type="protein sequence ID" value="EDW35304.1"/>
    <property type="molecule type" value="Genomic_DNA"/>
</dbReference>
<dbReference type="GO" id="GO:0005262">
    <property type="term" value="F:calcium channel activity"/>
    <property type="evidence" value="ECO:0007669"/>
    <property type="project" value="TreeGrafter"/>
</dbReference>
<feature type="domain" description="Polycystin" evidence="10">
    <location>
        <begin position="165"/>
        <end position="360"/>
    </location>
</feature>
<keyword evidence="4 8" id="KW-1133">Transmembrane helix</keyword>
<feature type="transmembrane region" description="Helical" evidence="8">
    <location>
        <begin position="6"/>
        <end position="24"/>
    </location>
</feature>
<dbReference type="GO" id="GO:0005509">
    <property type="term" value="F:calcium ion binding"/>
    <property type="evidence" value="ECO:0007669"/>
    <property type="project" value="InterPro"/>
</dbReference>
<feature type="transmembrane region" description="Helical" evidence="8">
    <location>
        <begin position="122"/>
        <end position="145"/>
    </location>
</feature>
<dbReference type="Proteomes" id="UP000008744">
    <property type="component" value="Unassembled WGS sequence"/>
</dbReference>
<name>B4H980_DROPE</name>
<sequence>MASNAIYIVTLCLIGACFVIIWKFSGLKHEDRKFKAILVSFMVVMIFQFLVFDPIRFLIQAVDTACWPKMYRPYVPDGKAKRHNRMDYLNLRLRSLRSQLMITAGHRNEELNLKYRTIVRELWVYGKLFLIHLFLNLALVNRLLYYNGESITNLMMYNHTNSIGLSHVLFLHQLYPFIEQTLINGFSSNDPHLVTHWNHVNSTKLLGVVRMRLLRDTGEQYGLKDPEYTEKQYTDGWSLPHIREPYTDKYWSIFLPWLPMTQIGGFWERCFLSVRQYGYYSSYPELKGYVTTLRKKRDDSLKVLTYLHKNNWIDDRTAAVFLDFTLYNVDANMFSVCSIRCENLPFGIIRSSLNVNSVSLTETVETLPWVGMICLLIYVLIWLELGITVIVPLWFEPKLLKRFWVKIDLLILALSITVVTLMVLREGIVSKLLAVLEVASTHDFIDFRIPARLTEFTVMLMGFLVCLVTLRLWKVMQFASIFQIFTMTLALAWKALFSTACVICIFMMAFGIATVSINGNNNEHFRSLLHGMATVMCFSFGFTSHVEPKELFHGGIFMGLLIYGIMAFTVSILLTNVFVSILNNYFTAAKAIRDRNRTEQITFWEFLRVEYADIIRVTREAFGCEKKYRRKKRTVAENIQRKLDLQAAAVASVRTKRGRSYRIPSKGRTGNVTDDEEEEYERKAQAQQKARIARTYTIAAILQTQMEIAERKLFGDKEGNLRSGSEDEDDAGQEQNLPRQYV</sequence>
<feature type="region of interest" description="Disordered" evidence="7">
    <location>
        <begin position="660"/>
        <end position="679"/>
    </location>
</feature>
<dbReference type="InterPro" id="IPR013122">
    <property type="entry name" value="PKD1_2_channel"/>
</dbReference>
<proteinExistence type="inferred from homology"/>
<feature type="transmembrane region" description="Helical" evidence="8">
    <location>
        <begin position="403"/>
        <end position="424"/>
    </location>
</feature>
<evidence type="ECO:0000313" key="12">
    <source>
        <dbReference type="Proteomes" id="UP000008744"/>
    </source>
</evidence>
<feature type="region of interest" description="Disordered" evidence="7">
    <location>
        <begin position="715"/>
        <end position="742"/>
    </location>
</feature>
<feature type="transmembrane region" description="Helical" evidence="8">
    <location>
        <begin position="369"/>
        <end position="391"/>
    </location>
</feature>
<evidence type="ECO:0000256" key="7">
    <source>
        <dbReference type="SAM" id="MobiDB-lite"/>
    </source>
</evidence>
<feature type="transmembrane region" description="Helical" evidence="8">
    <location>
        <begin position="36"/>
        <end position="59"/>
    </location>
</feature>
<dbReference type="GO" id="GO:0050982">
    <property type="term" value="P:detection of mechanical stimulus"/>
    <property type="evidence" value="ECO:0007669"/>
    <property type="project" value="TreeGrafter"/>
</dbReference>
<dbReference type="InterPro" id="IPR046791">
    <property type="entry name" value="Polycystin_dom"/>
</dbReference>
<evidence type="ECO:0000256" key="2">
    <source>
        <dbReference type="ARBA" id="ARBA00007200"/>
    </source>
</evidence>
<dbReference type="GO" id="GO:0016020">
    <property type="term" value="C:membrane"/>
    <property type="evidence" value="ECO:0007669"/>
    <property type="project" value="UniProtKB-SubCell"/>
</dbReference>
<accession>B4H980</accession>
<gene>
    <name evidence="11" type="primary">Dper\GL20897</name>
    <name evidence="11" type="ORF">Dper_GL20897</name>
</gene>
<reference evidence="11 12" key="1">
    <citation type="journal article" date="2007" name="Nature">
        <title>Evolution of genes and genomes on the Drosophila phylogeny.</title>
        <authorList>
            <consortium name="Drosophila 12 Genomes Consortium"/>
            <person name="Clark A.G."/>
            <person name="Eisen M.B."/>
            <person name="Smith D.R."/>
            <person name="Bergman C.M."/>
            <person name="Oliver B."/>
            <person name="Markow T.A."/>
            <person name="Kaufman T.C."/>
            <person name="Kellis M."/>
            <person name="Gelbart W."/>
            <person name="Iyer V.N."/>
            <person name="Pollard D.A."/>
            <person name="Sackton T.B."/>
            <person name="Larracuente A.M."/>
            <person name="Singh N.D."/>
            <person name="Abad J.P."/>
            <person name="Abt D.N."/>
            <person name="Adryan B."/>
            <person name="Aguade M."/>
            <person name="Akashi H."/>
            <person name="Anderson W.W."/>
            <person name="Aquadro C.F."/>
            <person name="Ardell D.H."/>
            <person name="Arguello R."/>
            <person name="Artieri C.G."/>
            <person name="Barbash D.A."/>
            <person name="Barker D."/>
            <person name="Barsanti P."/>
            <person name="Batterham P."/>
            <person name="Batzoglou S."/>
            <person name="Begun D."/>
            <person name="Bhutkar A."/>
            <person name="Blanco E."/>
            <person name="Bosak S.A."/>
            <person name="Bradley R.K."/>
            <person name="Brand A.D."/>
            <person name="Brent M.R."/>
            <person name="Brooks A.N."/>
            <person name="Brown R.H."/>
            <person name="Butlin R.K."/>
            <person name="Caggese C."/>
            <person name="Calvi B.R."/>
            <person name="Bernardo de Carvalho A."/>
            <person name="Caspi A."/>
            <person name="Castrezana S."/>
            <person name="Celniker S.E."/>
            <person name="Chang J.L."/>
            <person name="Chapple C."/>
            <person name="Chatterji S."/>
            <person name="Chinwalla A."/>
            <person name="Civetta A."/>
            <person name="Clifton S.W."/>
            <person name="Comeron J.M."/>
            <person name="Costello J.C."/>
            <person name="Coyne J.A."/>
            <person name="Daub J."/>
            <person name="David R.G."/>
            <person name="Delcher A.L."/>
            <person name="Delehaunty K."/>
            <person name="Do C.B."/>
            <person name="Ebling H."/>
            <person name="Edwards K."/>
            <person name="Eickbush T."/>
            <person name="Evans J.D."/>
            <person name="Filipski A."/>
            <person name="Findeiss S."/>
            <person name="Freyhult E."/>
            <person name="Fulton L."/>
            <person name="Fulton R."/>
            <person name="Garcia A.C."/>
            <person name="Gardiner A."/>
            <person name="Garfield D.A."/>
            <person name="Garvin B.E."/>
            <person name="Gibson G."/>
            <person name="Gilbert D."/>
            <person name="Gnerre S."/>
            <person name="Godfrey J."/>
            <person name="Good R."/>
            <person name="Gotea V."/>
            <person name="Gravely B."/>
            <person name="Greenberg A.J."/>
            <person name="Griffiths-Jones S."/>
            <person name="Gross S."/>
            <person name="Guigo R."/>
            <person name="Gustafson E.A."/>
            <person name="Haerty W."/>
            <person name="Hahn M.W."/>
            <person name="Halligan D.L."/>
            <person name="Halpern A.L."/>
            <person name="Halter G.M."/>
            <person name="Han M.V."/>
            <person name="Heger A."/>
            <person name="Hillier L."/>
            <person name="Hinrichs A.S."/>
            <person name="Holmes I."/>
            <person name="Hoskins R.A."/>
            <person name="Hubisz M.J."/>
            <person name="Hultmark D."/>
            <person name="Huntley M.A."/>
            <person name="Jaffe D.B."/>
            <person name="Jagadeeshan S."/>
            <person name="Jeck W.R."/>
            <person name="Johnson J."/>
            <person name="Jones C.D."/>
            <person name="Jordan W.C."/>
            <person name="Karpen G.H."/>
            <person name="Kataoka E."/>
            <person name="Keightley P.D."/>
            <person name="Kheradpour P."/>
            <person name="Kirkness E.F."/>
            <person name="Koerich L.B."/>
            <person name="Kristiansen K."/>
            <person name="Kudrna D."/>
            <person name="Kulathinal R.J."/>
            <person name="Kumar S."/>
            <person name="Kwok R."/>
            <person name="Lander E."/>
            <person name="Langley C.H."/>
            <person name="Lapoint R."/>
            <person name="Lazzaro B.P."/>
            <person name="Lee S.J."/>
            <person name="Levesque L."/>
            <person name="Li R."/>
            <person name="Lin C.F."/>
            <person name="Lin M.F."/>
            <person name="Lindblad-Toh K."/>
            <person name="Llopart A."/>
            <person name="Long M."/>
            <person name="Low L."/>
            <person name="Lozovsky E."/>
            <person name="Lu J."/>
            <person name="Luo M."/>
            <person name="Machado C.A."/>
            <person name="Makalowski W."/>
            <person name="Marzo M."/>
            <person name="Matsuda M."/>
            <person name="Matzkin L."/>
            <person name="McAllister B."/>
            <person name="McBride C.S."/>
            <person name="McKernan B."/>
            <person name="McKernan K."/>
            <person name="Mendez-Lago M."/>
            <person name="Minx P."/>
            <person name="Mollenhauer M.U."/>
            <person name="Montooth K."/>
            <person name="Mount S.M."/>
            <person name="Mu X."/>
            <person name="Myers E."/>
            <person name="Negre B."/>
            <person name="Newfeld S."/>
            <person name="Nielsen R."/>
            <person name="Noor M.A."/>
            <person name="O'Grady P."/>
            <person name="Pachter L."/>
            <person name="Papaceit M."/>
            <person name="Parisi M.J."/>
            <person name="Parisi M."/>
            <person name="Parts L."/>
            <person name="Pedersen J.S."/>
            <person name="Pesole G."/>
            <person name="Phillippy A.M."/>
            <person name="Ponting C.P."/>
            <person name="Pop M."/>
            <person name="Porcelli D."/>
            <person name="Powell J.R."/>
            <person name="Prohaska S."/>
            <person name="Pruitt K."/>
            <person name="Puig M."/>
            <person name="Quesneville H."/>
            <person name="Ram K.R."/>
            <person name="Rand D."/>
            <person name="Rasmussen M.D."/>
            <person name="Reed L.K."/>
            <person name="Reenan R."/>
            <person name="Reily A."/>
            <person name="Remington K.A."/>
            <person name="Rieger T.T."/>
            <person name="Ritchie M.G."/>
            <person name="Robin C."/>
            <person name="Rogers Y.H."/>
            <person name="Rohde C."/>
            <person name="Rozas J."/>
            <person name="Rubenfield M.J."/>
            <person name="Ruiz A."/>
            <person name="Russo S."/>
            <person name="Salzberg S.L."/>
            <person name="Sanchez-Gracia A."/>
            <person name="Saranga D.J."/>
            <person name="Sato H."/>
            <person name="Schaeffer S.W."/>
            <person name="Schatz M.C."/>
            <person name="Schlenke T."/>
            <person name="Schwartz R."/>
            <person name="Segarra C."/>
            <person name="Singh R.S."/>
            <person name="Sirot L."/>
            <person name="Sirota M."/>
            <person name="Sisneros N.B."/>
            <person name="Smith C.D."/>
            <person name="Smith T.F."/>
            <person name="Spieth J."/>
            <person name="Stage D.E."/>
            <person name="Stark A."/>
            <person name="Stephan W."/>
            <person name="Strausberg R.L."/>
            <person name="Strempel S."/>
            <person name="Sturgill D."/>
            <person name="Sutton G."/>
            <person name="Sutton G.G."/>
            <person name="Tao W."/>
            <person name="Teichmann S."/>
            <person name="Tobari Y.N."/>
            <person name="Tomimura Y."/>
            <person name="Tsolas J.M."/>
            <person name="Valente V.L."/>
            <person name="Venter E."/>
            <person name="Venter J.C."/>
            <person name="Vicario S."/>
            <person name="Vieira F.G."/>
            <person name="Vilella A.J."/>
            <person name="Villasante A."/>
            <person name="Walenz B."/>
            <person name="Wang J."/>
            <person name="Wasserman M."/>
            <person name="Watts T."/>
            <person name="Wilson D."/>
            <person name="Wilson R.K."/>
            <person name="Wing R.A."/>
            <person name="Wolfner M.F."/>
            <person name="Wong A."/>
            <person name="Wong G.K."/>
            <person name="Wu C.I."/>
            <person name="Wu G."/>
            <person name="Yamamoto D."/>
            <person name="Yang H.P."/>
            <person name="Yang S.P."/>
            <person name="Yorke J.A."/>
            <person name="Yoshida K."/>
            <person name="Zdobnov E."/>
            <person name="Zhang P."/>
            <person name="Zhang Y."/>
            <person name="Zimin A.V."/>
            <person name="Baldwin J."/>
            <person name="Abdouelleil A."/>
            <person name="Abdulkadir J."/>
            <person name="Abebe A."/>
            <person name="Abera B."/>
            <person name="Abreu J."/>
            <person name="Acer S.C."/>
            <person name="Aftuck L."/>
            <person name="Alexander A."/>
            <person name="An P."/>
            <person name="Anderson E."/>
            <person name="Anderson S."/>
            <person name="Arachi H."/>
            <person name="Azer M."/>
            <person name="Bachantsang P."/>
            <person name="Barry A."/>
            <person name="Bayul T."/>
            <person name="Berlin A."/>
            <person name="Bessette D."/>
            <person name="Bloom T."/>
            <person name="Blye J."/>
            <person name="Boguslavskiy L."/>
            <person name="Bonnet C."/>
            <person name="Boukhgalter B."/>
            <person name="Bourzgui I."/>
            <person name="Brown A."/>
            <person name="Cahill P."/>
            <person name="Channer S."/>
            <person name="Cheshatsang Y."/>
            <person name="Chuda L."/>
            <person name="Citroen M."/>
            <person name="Collymore A."/>
            <person name="Cooke P."/>
            <person name="Costello M."/>
            <person name="D'Aco K."/>
            <person name="Daza R."/>
            <person name="De Haan G."/>
            <person name="DeGray S."/>
            <person name="DeMaso C."/>
            <person name="Dhargay N."/>
            <person name="Dooley K."/>
            <person name="Dooley E."/>
            <person name="Doricent M."/>
            <person name="Dorje P."/>
            <person name="Dorjee K."/>
            <person name="Dupes A."/>
            <person name="Elong R."/>
            <person name="Falk J."/>
            <person name="Farina A."/>
            <person name="Faro S."/>
            <person name="Ferguson D."/>
            <person name="Fisher S."/>
            <person name="Foley C.D."/>
            <person name="Franke A."/>
            <person name="Friedrich D."/>
            <person name="Gadbois L."/>
            <person name="Gearin G."/>
            <person name="Gearin C.R."/>
            <person name="Giannoukos G."/>
            <person name="Goode T."/>
            <person name="Graham J."/>
            <person name="Grandbois E."/>
            <person name="Grewal S."/>
            <person name="Gyaltsen K."/>
            <person name="Hafez N."/>
            <person name="Hagos B."/>
            <person name="Hall J."/>
            <person name="Henson C."/>
            <person name="Hollinger A."/>
            <person name="Honan T."/>
            <person name="Huard M.D."/>
            <person name="Hughes L."/>
            <person name="Hurhula B."/>
            <person name="Husby M.E."/>
            <person name="Kamat A."/>
            <person name="Kanga B."/>
            <person name="Kashin S."/>
            <person name="Khazanovich D."/>
            <person name="Kisner P."/>
            <person name="Lance K."/>
            <person name="Lara M."/>
            <person name="Lee W."/>
            <person name="Lennon N."/>
            <person name="Letendre F."/>
            <person name="LeVine R."/>
            <person name="Lipovsky A."/>
            <person name="Liu X."/>
            <person name="Liu J."/>
            <person name="Liu S."/>
            <person name="Lokyitsang T."/>
            <person name="Lokyitsang Y."/>
            <person name="Lubonja R."/>
            <person name="Lui A."/>
            <person name="MacDonald P."/>
            <person name="Magnisalis V."/>
            <person name="Maru K."/>
            <person name="Matthews C."/>
            <person name="McCusker W."/>
            <person name="McDonough S."/>
            <person name="Mehta T."/>
            <person name="Meldrim J."/>
            <person name="Meneus L."/>
            <person name="Mihai O."/>
            <person name="Mihalev A."/>
            <person name="Mihova T."/>
            <person name="Mittelman R."/>
            <person name="Mlenga V."/>
            <person name="Montmayeur A."/>
            <person name="Mulrain L."/>
            <person name="Navidi A."/>
            <person name="Naylor J."/>
            <person name="Negash T."/>
            <person name="Nguyen T."/>
            <person name="Nguyen N."/>
            <person name="Nicol R."/>
            <person name="Norbu C."/>
            <person name="Norbu N."/>
            <person name="Novod N."/>
            <person name="O'Neill B."/>
            <person name="Osman S."/>
            <person name="Markiewicz E."/>
            <person name="Oyono O.L."/>
            <person name="Patti C."/>
            <person name="Phunkhang P."/>
            <person name="Pierre F."/>
            <person name="Priest M."/>
            <person name="Raghuraman S."/>
            <person name="Rege F."/>
            <person name="Reyes R."/>
            <person name="Rise C."/>
            <person name="Rogov P."/>
            <person name="Ross K."/>
            <person name="Ryan E."/>
            <person name="Settipalli S."/>
            <person name="Shea T."/>
            <person name="Sherpa N."/>
            <person name="Shi L."/>
            <person name="Shih D."/>
            <person name="Sparrow T."/>
            <person name="Spaulding J."/>
            <person name="Stalker J."/>
            <person name="Stange-Thomann N."/>
            <person name="Stavropoulos S."/>
            <person name="Stone C."/>
            <person name="Strader C."/>
            <person name="Tesfaye S."/>
            <person name="Thomson T."/>
            <person name="Thoulutsang Y."/>
            <person name="Thoulutsang D."/>
            <person name="Topham K."/>
            <person name="Topping I."/>
            <person name="Tsamla T."/>
            <person name="Vassiliev H."/>
            <person name="Vo A."/>
            <person name="Wangchuk T."/>
            <person name="Wangdi T."/>
            <person name="Weiand M."/>
            <person name="Wilkinson J."/>
            <person name="Wilson A."/>
            <person name="Yadav S."/>
            <person name="Young G."/>
            <person name="Yu Q."/>
            <person name="Zembek L."/>
            <person name="Zhong D."/>
            <person name="Zimmer A."/>
            <person name="Zwirko Z."/>
            <person name="Jaffe D.B."/>
            <person name="Alvarez P."/>
            <person name="Brockman W."/>
            <person name="Butler J."/>
            <person name="Chin C."/>
            <person name="Gnerre S."/>
            <person name="Grabherr M."/>
            <person name="Kleber M."/>
            <person name="Mauceli E."/>
            <person name="MacCallum I."/>
        </authorList>
    </citation>
    <scope>NUCLEOTIDE SEQUENCE [LARGE SCALE GENOMIC DNA]</scope>
    <source>
        <strain evidence="12">MSH-3 / Tucson 14011-0111.49</strain>
    </source>
</reference>
<dbReference type="Pfam" id="PF20519">
    <property type="entry name" value="Polycystin_dom"/>
    <property type="match status" value="1"/>
</dbReference>
<keyword evidence="5 8" id="KW-0472">Membrane</keyword>
<evidence type="ECO:0000256" key="4">
    <source>
        <dbReference type="ARBA" id="ARBA00022989"/>
    </source>
</evidence>
<dbReference type="HOGENOM" id="CLU_022967_0_0_1"/>
<evidence type="ECO:0000256" key="6">
    <source>
        <dbReference type="ARBA" id="ARBA00023180"/>
    </source>
</evidence>
<evidence type="ECO:0000256" key="1">
    <source>
        <dbReference type="ARBA" id="ARBA00004141"/>
    </source>
</evidence>
<keyword evidence="3 8" id="KW-0812">Transmembrane</keyword>
<dbReference type="STRING" id="7234.B4H980"/>
<dbReference type="KEGG" id="dpe:6602404"/>
<dbReference type="PANTHER" id="PTHR10877">
    <property type="entry name" value="POLYCYSTIN FAMILY MEMBER"/>
    <property type="match status" value="1"/>
</dbReference>
<dbReference type="InterPro" id="IPR051223">
    <property type="entry name" value="Polycystin"/>
</dbReference>
<evidence type="ECO:0000256" key="8">
    <source>
        <dbReference type="SAM" id="Phobius"/>
    </source>
</evidence>
<evidence type="ECO:0000259" key="10">
    <source>
        <dbReference type="Pfam" id="PF20519"/>
    </source>
</evidence>
<comment type="similarity">
    <text evidence="2">Belongs to the polycystin family.</text>
</comment>
<dbReference type="Pfam" id="PF08016">
    <property type="entry name" value="PKD_channel"/>
    <property type="match status" value="1"/>
</dbReference>
<dbReference type="OrthoDB" id="5322100at2759"/>
<evidence type="ECO:0000259" key="9">
    <source>
        <dbReference type="Pfam" id="PF08016"/>
    </source>
</evidence>
<organism evidence="12">
    <name type="scientific">Drosophila persimilis</name>
    <name type="common">Fruit fly</name>
    <dbReference type="NCBI Taxonomy" id="7234"/>
    <lineage>
        <taxon>Eukaryota</taxon>
        <taxon>Metazoa</taxon>
        <taxon>Ecdysozoa</taxon>
        <taxon>Arthropoda</taxon>
        <taxon>Hexapoda</taxon>
        <taxon>Insecta</taxon>
        <taxon>Pterygota</taxon>
        <taxon>Neoptera</taxon>
        <taxon>Endopterygota</taxon>
        <taxon>Diptera</taxon>
        <taxon>Brachycera</taxon>
        <taxon>Muscomorpha</taxon>
        <taxon>Ephydroidea</taxon>
        <taxon>Drosophilidae</taxon>
        <taxon>Drosophila</taxon>
        <taxon>Sophophora</taxon>
    </lineage>
</organism>
<dbReference type="PRINTS" id="PR01433">
    <property type="entry name" value="POLYCYSTIN2"/>
</dbReference>
<dbReference type="PANTHER" id="PTHR10877:SF183">
    <property type="entry name" value="AT14535P-RELATED"/>
    <property type="match status" value="1"/>
</dbReference>
<dbReference type="InterPro" id="IPR003915">
    <property type="entry name" value="PKD_2"/>
</dbReference>